<name>A0A3Q2UVU5_HAPBU</name>
<keyword evidence="4" id="KW-0325">Glycoprotein</keyword>
<evidence type="ECO:0000256" key="4">
    <source>
        <dbReference type="ARBA" id="ARBA00023180"/>
    </source>
</evidence>
<dbReference type="GO" id="GO:0002286">
    <property type="term" value="P:T cell activation involved in immune response"/>
    <property type="evidence" value="ECO:0007669"/>
    <property type="project" value="TreeGrafter"/>
</dbReference>
<dbReference type="Gene3D" id="4.10.800.10">
    <property type="entry name" value="Thyroglobulin type-1"/>
    <property type="match status" value="1"/>
</dbReference>
<evidence type="ECO:0000256" key="3">
    <source>
        <dbReference type="ARBA" id="ARBA00023157"/>
    </source>
</evidence>
<dbReference type="GO" id="GO:0043518">
    <property type="term" value="P:negative regulation of DNA damage response, signal transduction by p53 class mediator"/>
    <property type="evidence" value="ECO:0007669"/>
    <property type="project" value="TreeGrafter"/>
</dbReference>
<dbReference type="GO" id="GO:0001961">
    <property type="term" value="P:positive regulation of cytokine-mediated signaling pathway"/>
    <property type="evidence" value="ECO:0007669"/>
    <property type="project" value="TreeGrafter"/>
</dbReference>
<accession>A0A3Q2UVU5</accession>
<evidence type="ECO:0000256" key="5">
    <source>
        <dbReference type="PROSITE-ProRule" id="PRU00500"/>
    </source>
</evidence>
<dbReference type="GO" id="GO:0005737">
    <property type="term" value="C:cytoplasm"/>
    <property type="evidence" value="ECO:0007669"/>
    <property type="project" value="TreeGrafter"/>
</dbReference>
<dbReference type="Gene3D" id="1.10.870.10">
    <property type="entry name" value="MHC class II-associated invariant chain, trimerisation domain"/>
    <property type="match status" value="1"/>
</dbReference>
<organism evidence="7 8">
    <name type="scientific">Haplochromis burtoni</name>
    <name type="common">Burton's mouthbrooder</name>
    <name type="synonym">Chromis burtoni</name>
    <dbReference type="NCBI Taxonomy" id="8153"/>
    <lineage>
        <taxon>Eukaryota</taxon>
        <taxon>Metazoa</taxon>
        <taxon>Chordata</taxon>
        <taxon>Craniata</taxon>
        <taxon>Vertebrata</taxon>
        <taxon>Euteleostomi</taxon>
        <taxon>Actinopterygii</taxon>
        <taxon>Neopterygii</taxon>
        <taxon>Teleostei</taxon>
        <taxon>Neoteleostei</taxon>
        <taxon>Acanthomorphata</taxon>
        <taxon>Ovalentaria</taxon>
        <taxon>Cichlomorphae</taxon>
        <taxon>Cichliformes</taxon>
        <taxon>Cichlidae</taxon>
        <taxon>African cichlids</taxon>
        <taxon>Pseudocrenilabrinae</taxon>
        <taxon>Haplochromini</taxon>
        <taxon>Haplochromis</taxon>
    </lineage>
</organism>
<dbReference type="AlphaFoldDB" id="A0A3Q2UVU5"/>
<reference evidence="7" key="2">
    <citation type="submission" date="2025-09" db="UniProtKB">
        <authorList>
            <consortium name="Ensembl"/>
        </authorList>
    </citation>
    <scope>IDENTIFICATION</scope>
</reference>
<dbReference type="PANTHER" id="PTHR14093">
    <property type="entry name" value="HLA CLASS II GAMMA CHAIN"/>
    <property type="match status" value="1"/>
</dbReference>
<dbReference type="GO" id="GO:0035718">
    <property type="term" value="F:macrophage migration inhibitory factor binding"/>
    <property type="evidence" value="ECO:0007669"/>
    <property type="project" value="TreeGrafter"/>
</dbReference>
<dbReference type="GO" id="GO:0016020">
    <property type="term" value="C:membrane"/>
    <property type="evidence" value="ECO:0007669"/>
    <property type="project" value="InterPro"/>
</dbReference>
<dbReference type="GeneTree" id="ENSGT00390000008961"/>
<dbReference type="GO" id="GO:0005576">
    <property type="term" value="C:extracellular region"/>
    <property type="evidence" value="ECO:0007669"/>
    <property type="project" value="UniProtKB-SubCell"/>
</dbReference>
<dbReference type="GO" id="GO:0019882">
    <property type="term" value="P:antigen processing and presentation"/>
    <property type="evidence" value="ECO:0007669"/>
    <property type="project" value="InterPro"/>
</dbReference>
<dbReference type="InterPro" id="IPR036857">
    <property type="entry name" value="Thyroglobulin_1_sf"/>
</dbReference>
<evidence type="ECO:0000259" key="6">
    <source>
        <dbReference type="PROSITE" id="PS51162"/>
    </source>
</evidence>
<dbReference type="InterPro" id="IPR036613">
    <property type="entry name" value="MHCII_invariant_trimer_sf"/>
</dbReference>
<reference evidence="7" key="1">
    <citation type="submission" date="2025-08" db="UniProtKB">
        <authorList>
            <consortium name="Ensembl"/>
        </authorList>
    </citation>
    <scope>IDENTIFICATION</scope>
</reference>
<keyword evidence="2" id="KW-0964">Secreted</keyword>
<dbReference type="InterPro" id="IPR015386">
    <property type="entry name" value="MHC_II-assoc_invar/CLIP_MHC-bd"/>
</dbReference>
<dbReference type="Ensembl" id="ENSHBUT00000013139.1">
    <property type="protein sequence ID" value="ENSHBUP00000001835.1"/>
    <property type="gene ID" value="ENSHBUG00000002990.1"/>
</dbReference>
<dbReference type="PROSITE" id="PS00484">
    <property type="entry name" value="THYROGLOBULIN_1_1"/>
    <property type="match status" value="1"/>
</dbReference>
<dbReference type="GO" id="GO:0006886">
    <property type="term" value="P:intracellular protein transport"/>
    <property type="evidence" value="ECO:0007669"/>
    <property type="project" value="InterPro"/>
</dbReference>
<dbReference type="Pfam" id="PF08831">
    <property type="entry name" value="MHCassoc_trimer"/>
    <property type="match status" value="1"/>
</dbReference>
<dbReference type="GO" id="GO:0070374">
    <property type="term" value="P:positive regulation of ERK1 and ERK2 cascade"/>
    <property type="evidence" value="ECO:0007669"/>
    <property type="project" value="TreeGrafter"/>
</dbReference>
<dbReference type="GO" id="GO:0002830">
    <property type="term" value="P:positive regulation of type 2 immune response"/>
    <property type="evidence" value="ECO:0007669"/>
    <property type="project" value="TreeGrafter"/>
</dbReference>
<evidence type="ECO:0000256" key="1">
    <source>
        <dbReference type="ARBA" id="ARBA00004613"/>
    </source>
</evidence>
<dbReference type="SMART" id="SM00211">
    <property type="entry name" value="TY"/>
    <property type="match status" value="1"/>
</dbReference>
<sequence>MCLGLHSPSAHCVKCQCSTEGECGNFYFILFFSSLCRGVSLRFFPLMSSHCQLLYKVCCLKERKELLTQMAHSPDDAPLARGNLAGSEETLLPLAAPRGGSNSRALKIAGLTTLACLLVASQVFTAYTVFSQKQQIHTLQKNSDRINKQLTRSSHAVAPVRMAMPMNSLPLLMDFTEDSTAPKTPLTKLQNTAIVSVEKQLMDLMQDSELPQFNETFLANLQTLKQQMNDSEWKSFETWMRYWLIFNMAQQQPATPTPQSATTIKTKCQVEAAPGPSKIGSYKPQCDEQGRYKPMQCWHATGYCWCVDSEGHPIEGTTMRGRPECQRAAFPRRMMVAPRLMQKTYDMDDEKQK</sequence>
<comment type="subcellular location">
    <subcellularLocation>
        <location evidence="1">Secreted</location>
    </subcellularLocation>
</comment>
<dbReference type="PROSITE" id="PS51162">
    <property type="entry name" value="THYROGLOBULIN_1_2"/>
    <property type="match status" value="1"/>
</dbReference>
<protein>
    <submittedName>
        <fullName evidence="7">CD74 molecule, major histocompatibility complex, class II invariant chain a</fullName>
    </submittedName>
</protein>
<dbReference type="SUPFAM" id="SSF48305">
    <property type="entry name" value="Class II MHC-associated invariant chain ectoplasmic trimerization domain"/>
    <property type="match status" value="1"/>
</dbReference>
<evidence type="ECO:0000313" key="7">
    <source>
        <dbReference type="Ensembl" id="ENSHBUP00000001835.1"/>
    </source>
</evidence>
<feature type="disulfide bond" evidence="5">
    <location>
        <begin position="297"/>
        <end position="304"/>
    </location>
</feature>
<dbReference type="OMA" id="QMPGEFT"/>
<feature type="domain" description="Thyroglobulin type-1" evidence="6">
    <location>
        <begin position="265"/>
        <end position="325"/>
    </location>
</feature>
<proteinExistence type="predicted"/>
<dbReference type="GO" id="GO:0009986">
    <property type="term" value="C:cell surface"/>
    <property type="evidence" value="ECO:0007669"/>
    <property type="project" value="TreeGrafter"/>
</dbReference>
<dbReference type="GO" id="GO:1902166">
    <property type="term" value="P:negative regulation of intrinsic apoptotic signaling pathway in response to DNA damage by p53 class mediator"/>
    <property type="evidence" value="ECO:0007669"/>
    <property type="project" value="TreeGrafter"/>
</dbReference>
<comment type="caution">
    <text evidence="5">Lacks conserved residue(s) required for the propagation of feature annotation.</text>
</comment>
<dbReference type="InterPro" id="IPR000716">
    <property type="entry name" value="Thyroglobulin_1"/>
</dbReference>
<keyword evidence="3 5" id="KW-1015">Disulfide bond</keyword>
<dbReference type="InterPro" id="IPR011988">
    <property type="entry name" value="MHC_II-assoc_invariant_trimer"/>
</dbReference>
<dbReference type="GO" id="GO:0004896">
    <property type="term" value="F:cytokine receptor activity"/>
    <property type="evidence" value="ECO:0007669"/>
    <property type="project" value="TreeGrafter"/>
</dbReference>
<evidence type="ECO:0000256" key="2">
    <source>
        <dbReference type="ARBA" id="ARBA00022525"/>
    </source>
</evidence>
<dbReference type="CDD" id="cd00191">
    <property type="entry name" value="TY"/>
    <property type="match status" value="1"/>
</dbReference>
<dbReference type="STRING" id="8153.ENSHBUP00000001835"/>
<dbReference type="Pfam" id="PF09307">
    <property type="entry name" value="MHC2-interact"/>
    <property type="match status" value="1"/>
</dbReference>
<dbReference type="GO" id="GO:0042289">
    <property type="term" value="F:MHC class II protein binding"/>
    <property type="evidence" value="ECO:0007669"/>
    <property type="project" value="InterPro"/>
</dbReference>
<dbReference type="InterPro" id="IPR022339">
    <property type="entry name" value="MHC_II-assoc_invar_chain"/>
</dbReference>
<dbReference type="Proteomes" id="UP000264840">
    <property type="component" value="Unplaced"/>
</dbReference>
<dbReference type="GO" id="GO:0060907">
    <property type="term" value="P:positive regulation of macrophage cytokine production"/>
    <property type="evidence" value="ECO:0007669"/>
    <property type="project" value="TreeGrafter"/>
</dbReference>
<dbReference type="Pfam" id="PF00086">
    <property type="entry name" value="Thyroglobulin_1"/>
    <property type="match status" value="1"/>
</dbReference>
<evidence type="ECO:0000313" key="8">
    <source>
        <dbReference type="Proteomes" id="UP000264840"/>
    </source>
</evidence>
<dbReference type="PRINTS" id="PR01990">
    <property type="entry name" value="CD74ANTIGEN"/>
</dbReference>
<keyword evidence="8" id="KW-1185">Reference proteome</keyword>
<dbReference type="PANTHER" id="PTHR14093:SF17">
    <property type="entry name" value="HLA CLASS II HISTOCOMPATIBILITY ANTIGEN GAMMA CHAIN"/>
    <property type="match status" value="1"/>
</dbReference>
<dbReference type="GO" id="GO:0070206">
    <property type="term" value="P:protein trimerization"/>
    <property type="evidence" value="ECO:0007669"/>
    <property type="project" value="InterPro"/>
</dbReference>
<dbReference type="SUPFAM" id="SSF57610">
    <property type="entry name" value="Thyroglobulin type-1 domain"/>
    <property type="match status" value="1"/>
</dbReference>
<dbReference type="InterPro" id="IPR052001">
    <property type="entry name" value="MHC-II_Gamma/Thyroglobulin"/>
</dbReference>